<feature type="transmembrane region" description="Helical" evidence="12">
    <location>
        <begin position="6"/>
        <end position="25"/>
    </location>
</feature>
<dbReference type="NCBIfam" id="NF002973">
    <property type="entry name" value="PRK03659.1"/>
    <property type="match status" value="1"/>
</dbReference>
<keyword evidence="10 12" id="KW-0406">Ion transport</keyword>
<evidence type="ECO:0000256" key="7">
    <source>
        <dbReference type="ARBA" id="ARBA00022692"/>
    </source>
</evidence>
<gene>
    <name evidence="12 15" type="primary">kefB</name>
    <name evidence="15" type="ORF">Sant_0407</name>
</gene>
<comment type="function">
    <text evidence="12">Pore-forming subunit of a potassium efflux system that confers protection against electrophiles. Catalyzes K(+)/H(+) antiport.</text>
</comment>
<feature type="transmembrane region" description="Helical" evidence="12">
    <location>
        <begin position="184"/>
        <end position="202"/>
    </location>
</feature>
<dbReference type="PANTHER" id="PTHR46157">
    <property type="entry name" value="K(+) EFFLUX ANTIPORTER 3, CHLOROPLASTIC"/>
    <property type="match status" value="1"/>
</dbReference>
<dbReference type="EMBL" id="CP006569">
    <property type="protein sequence ID" value="AHF75512.1"/>
    <property type="molecule type" value="Genomic_DNA"/>
</dbReference>
<dbReference type="OrthoDB" id="9781411at2"/>
<dbReference type="SUPFAM" id="SSF51735">
    <property type="entry name" value="NAD(P)-binding Rossmann-fold domains"/>
    <property type="match status" value="1"/>
</dbReference>
<comment type="subunit">
    <text evidence="12">Interacts with the regulatory subunit KefG.</text>
</comment>
<evidence type="ECO:0000256" key="9">
    <source>
        <dbReference type="ARBA" id="ARBA00022989"/>
    </source>
</evidence>
<evidence type="ECO:0000256" key="2">
    <source>
        <dbReference type="ARBA" id="ARBA00022448"/>
    </source>
</evidence>
<dbReference type="Pfam" id="PF02254">
    <property type="entry name" value="TrkA_N"/>
    <property type="match status" value="1"/>
</dbReference>
<keyword evidence="3 12" id="KW-0050">Antiport</keyword>
<feature type="region of interest" description="Disordered" evidence="13">
    <location>
        <begin position="594"/>
        <end position="614"/>
    </location>
</feature>
<dbReference type="KEGG" id="sod:Sant_0407"/>
<evidence type="ECO:0000256" key="13">
    <source>
        <dbReference type="SAM" id="MobiDB-lite"/>
    </source>
</evidence>
<dbReference type="InterPro" id="IPR038770">
    <property type="entry name" value="Na+/solute_symporter_sf"/>
</dbReference>
<proteinExistence type="inferred from homology"/>
<dbReference type="InterPro" id="IPR036291">
    <property type="entry name" value="NAD(P)-bd_dom_sf"/>
</dbReference>
<dbReference type="PROSITE" id="PS51201">
    <property type="entry name" value="RCK_N"/>
    <property type="match status" value="1"/>
</dbReference>
<keyword evidence="2 12" id="KW-0813">Transport</keyword>
<dbReference type="InterPro" id="IPR004771">
    <property type="entry name" value="K/H_exchanger"/>
</dbReference>
<feature type="transmembrane region" description="Helical" evidence="12">
    <location>
        <begin position="295"/>
        <end position="313"/>
    </location>
</feature>
<dbReference type="Pfam" id="PF00999">
    <property type="entry name" value="Na_H_Exchanger"/>
    <property type="match status" value="1"/>
</dbReference>
<keyword evidence="7 12" id="KW-0812">Transmembrane</keyword>
<dbReference type="InterPro" id="IPR020884">
    <property type="entry name" value="K_H_efflux_KefB"/>
</dbReference>
<keyword evidence="8 12" id="KW-0630">Potassium</keyword>
<dbReference type="GO" id="GO:0015503">
    <property type="term" value="F:glutathione-regulated potassium exporter activity"/>
    <property type="evidence" value="ECO:0007669"/>
    <property type="project" value="UniProtKB-UniRule"/>
</dbReference>
<feature type="transmembrane region" description="Helical" evidence="12">
    <location>
        <begin position="32"/>
        <end position="51"/>
    </location>
</feature>
<evidence type="ECO:0000313" key="16">
    <source>
        <dbReference type="Proteomes" id="UP000019028"/>
    </source>
</evidence>
<keyword evidence="5 12" id="KW-0997">Cell inner membrane</keyword>
<feature type="transmembrane region" description="Helical" evidence="12">
    <location>
        <begin position="238"/>
        <end position="257"/>
    </location>
</feature>
<dbReference type="GO" id="GO:0005886">
    <property type="term" value="C:plasma membrane"/>
    <property type="evidence" value="ECO:0007669"/>
    <property type="project" value="UniProtKB-SubCell"/>
</dbReference>
<feature type="transmembrane region" description="Helical" evidence="12">
    <location>
        <begin position="88"/>
        <end position="110"/>
    </location>
</feature>
<feature type="domain" description="RCK N-terminal" evidence="14">
    <location>
        <begin position="401"/>
        <end position="522"/>
    </location>
</feature>
<comment type="similarity">
    <text evidence="12">Belongs to the monovalent cation:proton antiporter 2 (CPA2) transporter (TC 2.A.37) family. KefB subfamily.</text>
</comment>
<dbReference type="HAMAP" id="MF_01412">
    <property type="entry name" value="K_H_efflux_KefB"/>
    <property type="match status" value="1"/>
</dbReference>
<reference evidence="15 16" key="1">
    <citation type="journal article" date="2014" name="Genome Biol. Evol.">
        <title>Genome degeneration and adaptation in a nascent stage of symbiosis.</title>
        <authorList>
            <person name="Oakeson K.F."/>
            <person name="Gil R."/>
            <person name="Clayton A.L."/>
            <person name="Dunn D.M."/>
            <person name="von Niederhausern A.C."/>
            <person name="Hamil C."/>
            <person name="Aoyagi A."/>
            <person name="Duval B."/>
            <person name="Baca A."/>
            <person name="Silva F.J."/>
            <person name="Vallier A."/>
            <person name="Jackson D.G."/>
            <person name="Latorre A."/>
            <person name="Weiss R.B."/>
            <person name="Heddi A."/>
            <person name="Moya A."/>
            <person name="Dale C."/>
        </authorList>
    </citation>
    <scope>NUCLEOTIDE SEQUENCE [LARGE SCALE GENOMIC DNA]</scope>
    <source>
        <strain evidence="15 16">HS1</strain>
    </source>
</reference>
<keyword evidence="6 12" id="KW-0633">Potassium transport</keyword>
<keyword evidence="4 12" id="KW-1003">Cell membrane</keyword>
<feature type="transmembrane region" description="Helical" evidence="12">
    <location>
        <begin position="356"/>
        <end position="377"/>
    </location>
</feature>
<evidence type="ECO:0000256" key="1">
    <source>
        <dbReference type="ARBA" id="ARBA00004429"/>
    </source>
</evidence>
<feature type="transmembrane region" description="Helical" evidence="12">
    <location>
        <begin position="269"/>
        <end position="289"/>
    </location>
</feature>
<feature type="transmembrane region" description="Helical" evidence="12">
    <location>
        <begin position="57"/>
        <end position="76"/>
    </location>
</feature>
<dbReference type="InterPro" id="IPR006153">
    <property type="entry name" value="Cation/H_exchanger_TM"/>
</dbReference>
<comment type="subcellular location">
    <subcellularLocation>
        <location evidence="1 12">Cell inner membrane</location>
        <topology evidence="1 12">Multi-pass membrane protein</topology>
    </subcellularLocation>
</comment>
<keyword evidence="16" id="KW-1185">Reference proteome</keyword>
<evidence type="ECO:0000256" key="4">
    <source>
        <dbReference type="ARBA" id="ARBA00022475"/>
    </source>
</evidence>
<name>W0HSM8_9GAMM</name>
<dbReference type="InterPro" id="IPR003148">
    <property type="entry name" value="RCK_N"/>
</dbReference>
<feature type="transmembrane region" description="Helical" evidence="12">
    <location>
        <begin position="148"/>
        <end position="172"/>
    </location>
</feature>
<dbReference type="Proteomes" id="UP000019028">
    <property type="component" value="Chromosome"/>
</dbReference>
<dbReference type="FunFam" id="1.20.1530.20:FF:000001">
    <property type="entry name" value="Glutathione-regulated potassium-efflux system protein KefB"/>
    <property type="match status" value="1"/>
</dbReference>
<dbReference type="NCBIfam" id="TIGR00932">
    <property type="entry name" value="2a37"/>
    <property type="match status" value="1"/>
</dbReference>
<feature type="compositionally biased region" description="Basic and acidic residues" evidence="13">
    <location>
        <begin position="605"/>
        <end position="614"/>
    </location>
</feature>
<dbReference type="FunFam" id="3.40.50.720:FF:000036">
    <property type="entry name" value="Glutathione-regulated potassium-efflux system protein KefB"/>
    <property type="match status" value="1"/>
</dbReference>
<evidence type="ECO:0000256" key="10">
    <source>
        <dbReference type="ARBA" id="ARBA00023065"/>
    </source>
</evidence>
<evidence type="ECO:0000256" key="8">
    <source>
        <dbReference type="ARBA" id="ARBA00022958"/>
    </source>
</evidence>
<evidence type="ECO:0000259" key="14">
    <source>
        <dbReference type="PROSITE" id="PS51201"/>
    </source>
</evidence>
<dbReference type="PATRIC" id="fig|1239307.3.peg.434"/>
<dbReference type="HOGENOM" id="CLU_005126_9_3_6"/>
<accession>W0HSM8</accession>
<organism evidence="15 16">
    <name type="scientific">Sodalis praecaptivus</name>
    <dbReference type="NCBI Taxonomy" id="1239307"/>
    <lineage>
        <taxon>Bacteria</taxon>
        <taxon>Pseudomonadati</taxon>
        <taxon>Pseudomonadota</taxon>
        <taxon>Gammaproteobacteria</taxon>
        <taxon>Enterobacterales</taxon>
        <taxon>Bruguierivoracaceae</taxon>
        <taxon>Sodalis</taxon>
    </lineage>
</organism>
<evidence type="ECO:0000256" key="11">
    <source>
        <dbReference type="ARBA" id="ARBA00023136"/>
    </source>
</evidence>
<sequence>MESSPSFLIAVVLFLFAAVVAVPIAQRLGIGAVLGYLAAGIAIGPWGLGFIRDVDEILHFSELGVVFLMFIIGLELNPAKLWHLRHSIFGVGAAQVAITAALLGAALTFTSMRWQAALIGGIGLAMSSTAIALQLMRDKGMNRNEGGQLGFSVLLFQDMAVIPALSLIPFLSGGAGGHGDWMKIGIKLAAFFGMLVGGRYLLRPLFRYIASANVREVFTAASLLLVLGAALFMDLLGLSMALGTFIAGVLLAESEYRHELEIAIEPFKGLLLGLFFISVGMALNLGILYVHVLTVLAGVAILVAIKGTVLYILARLSGLKRSVRLQFAGVLSQGGEFAFVLFSAASAQKILTGDQLSLLLVIVTLSMITTPLMMQLIDRILVRRYNAVEEDDEKPFVNDDEPQVIIVGFGRFGQVIGRLLMANKTRITVLERDISVVSLMRSYGYKVYYGDATELELLRAAGAEKASTIVVAANTPEDNMAIIHLCQQHFPHLQILARARGRVEAHELLQAGVSRFSRETFSSALELGRKVLQSLGMHPHQAYRAQQHFRRLDMRMLRELMPQPQEEGRHSSRVMEARRELEDIFQREMQQERRLLDGWGEDEQQGERPNDGKA</sequence>
<dbReference type="PANTHER" id="PTHR46157:SF4">
    <property type="entry name" value="K(+) EFFLUX ANTIPORTER 3, CHLOROPLASTIC"/>
    <property type="match status" value="1"/>
</dbReference>
<evidence type="ECO:0000256" key="5">
    <source>
        <dbReference type="ARBA" id="ARBA00022519"/>
    </source>
</evidence>
<dbReference type="RefSeq" id="WP_025420664.1">
    <property type="nucleotide sequence ID" value="NZ_CP006569.1"/>
</dbReference>
<dbReference type="Gene3D" id="3.40.50.720">
    <property type="entry name" value="NAD(P)-binding Rossmann-like Domain"/>
    <property type="match status" value="1"/>
</dbReference>
<dbReference type="Gene3D" id="1.20.1530.20">
    <property type="match status" value="1"/>
</dbReference>
<dbReference type="AlphaFoldDB" id="W0HSM8"/>
<dbReference type="GO" id="GO:1902600">
    <property type="term" value="P:proton transmembrane transport"/>
    <property type="evidence" value="ECO:0007669"/>
    <property type="project" value="InterPro"/>
</dbReference>
<evidence type="ECO:0000256" key="6">
    <source>
        <dbReference type="ARBA" id="ARBA00022538"/>
    </source>
</evidence>
<keyword evidence="9 12" id="KW-1133">Transmembrane helix</keyword>
<keyword evidence="11 12" id="KW-0472">Membrane</keyword>
<evidence type="ECO:0000256" key="12">
    <source>
        <dbReference type="HAMAP-Rule" id="MF_01412"/>
    </source>
</evidence>
<evidence type="ECO:0000256" key="3">
    <source>
        <dbReference type="ARBA" id="ARBA00022449"/>
    </source>
</evidence>
<feature type="transmembrane region" description="Helical" evidence="12">
    <location>
        <begin position="116"/>
        <end position="136"/>
    </location>
</feature>
<evidence type="ECO:0000313" key="15">
    <source>
        <dbReference type="EMBL" id="AHF75512.1"/>
    </source>
</evidence>
<protein>
    <recommendedName>
        <fullName evidence="12">Glutathione-regulated potassium-efflux system protein KefB</fullName>
    </recommendedName>
    <alternativeName>
        <fullName evidence="12">K(+)/H(+) antiporter</fullName>
    </alternativeName>
</protein>